<evidence type="ECO:0000313" key="3">
    <source>
        <dbReference type="Proteomes" id="UP000002383"/>
    </source>
</evidence>
<keyword evidence="3" id="KW-1185">Reference proteome</keyword>
<dbReference type="RefSeq" id="WP_012639042.1">
    <property type="nucleotide sequence ID" value="NC_011901.1"/>
</dbReference>
<dbReference type="SUPFAM" id="SSF75169">
    <property type="entry name" value="DsrEFH-like"/>
    <property type="match status" value="1"/>
</dbReference>
<dbReference type="Proteomes" id="UP000002383">
    <property type="component" value="Chromosome"/>
</dbReference>
<sequence length="161" mass="17686" precursor="true">MSMNFRLALMAGVMLIPATCLAQALPAPWGVATEVHQSYDGQKVVYDADSPTPDKLRSVIDRASYLSRMNGANPFDTRVVVVVHGEALHAFARQNYAEHAELMARAQSLSVGDVVEFRICAAGARRRGYAPEDFHGFATVVPMADAEIVRLQQEEGFAFMR</sequence>
<evidence type="ECO:0000256" key="1">
    <source>
        <dbReference type="SAM" id="SignalP"/>
    </source>
</evidence>
<feature type="chain" id="PRO_5002872805" evidence="1">
    <location>
        <begin position="23"/>
        <end position="161"/>
    </location>
</feature>
<evidence type="ECO:0000313" key="2">
    <source>
        <dbReference type="EMBL" id="ACL73567.1"/>
    </source>
</evidence>
<dbReference type="PANTHER" id="PTHR37691">
    <property type="entry name" value="BLR3518 PROTEIN"/>
    <property type="match status" value="1"/>
</dbReference>
<proteinExistence type="predicted"/>
<protein>
    <submittedName>
        <fullName evidence="2">Uncharacterized protein</fullName>
    </submittedName>
</protein>
<keyword evidence="1" id="KW-0732">Signal</keyword>
<accession>B8GLL2</accession>
<dbReference type="Pfam" id="PF02635">
    <property type="entry name" value="DsrE"/>
    <property type="match status" value="1"/>
</dbReference>
<feature type="signal peptide" evidence="1">
    <location>
        <begin position="1"/>
        <end position="22"/>
    </location>
</feature>
<dbReference type="InterPro" id="IPR003787">
    <property type="entry name" value="Sulphur_relay_DsrE/F-like"/>
</dbReference>
<gene>
    <name evidence="2" type="ordered locus">Tgr7_2490</name>
</gene>
<reference evidence="2 3" key="1">
    <citation type="journal article" date="2011" name="Stand. Genomic Sci.">
        <title>Complete genome sequence of 'Thioalkalivibrio sulfidophilus' HL-EbGr7.</title>
        <authorList>
            <person name="Muyzer G."/>
            <person name="Sorokin D.Y."/>
            <person name="Mavromatis K."/>
            <person name="Lapidus A."/>
            <person name="Clum A."/>
            <person name="Ivanova N."/>
            <person name="Pati A."/>
            <person name="d'Haeseleer P."/>
            <person name="Woyke T."/>
            <person name="Kyrpides N.C."/>
        </authorList>
    </citation>
    <scope>NUCLEOTIDE SEQUENCE [LARGE SCALE GENOMIC DNA]</scope>
    <source>
        <strain evidence="2 3">HL-EbGR7</strain>
    </source>
</reference>
<dbReference type="InterPro" id="IPR027396">
    <property type="entry name" value="DsrEFH-like"/>
</dbReference>
<dbReference type="PANTHER" id="PTHR37691:SF1">
    <property type="entry name" value="BLR3518 PROTEIN"/>
    <property type="match status" value="1"/>
</dbReference>
<dbReference type="Gene3D" id="3.40.1260.10">
    <property type="entry name" value="DsrEFH-like"/>
    <property type="match status" value="1"/>
</dbReference>
<name>B8GLL2_THISH</name>
<dbReference type="EMBL" id="CP001339">
    <property type="protein sequence ID" value="ACL73567.1"/>
    <property type="molecule type" value="Genomic_DNA"/>
</dbReference>
<dbReference type="KEGG" id="tgr:Tgr7_2490"/>
<dbReference type="AlphaFoldDB" id="B8GLL2"/>
<dbReference type="eggNOG" id="COG1416">
    <property type="taxonomic scope" value="Bacteria"/>
</dbReference>
<dbReference type="STRING" id="396588.Tgr7_2490"/>
<dbReference type="HOGENOM" id="CLU_1601954_0_0_6"/>
<organism evidence="2 3">
    <name type="scientific">Thioalkalivibrio sulfidiphilus (strain HL-EbGR7)</name>
    <dbReference type="NCBI Taxonomy" id="396588"/>
    <lineage>
        <taxon>Bacteria</taxon>
        <taxon>Pseudomonadati</taxon>
        <taxon>Pseudomonadota</taxon>
        <taxon>Gammaproteobacteria</taxon>
        <taxon>Chromatiales</taxon>
        <taxon>Ectothiorhodospiraceae</taxon>
        <taxon>Thioalkalivibrio</taxon>
    </lineage>
</organism>